<dbReference type="InterPro" id="IPR003889">
    <property type="entry name" value="FYrich_C"/>
</dbReference>
<evidence type="ECO:0000256" key="5">
    <source>
        <dbReference type="ARBA" id="ARBA00022723"/>
    </source>
</evidence>
<dbReference type="PANTHER" id="PTHR45838:SF2">
    <property type="entry name" value="HISTONE-LYSINE N-METHYLTRANSFERASE 2A"/>
    <property type="match status" value="1"/>
</dbReference>
<evidence type="ECO:0000256" key="7">
    <source>
        <dbReference type="ARBA" id="ARBA00022771"/>
    </source>
</evidence>
<feature type="compositionally biased region" description="Low complexity" evidence="21">
    <location>
        <begin position="76"/>
        <end position="91"/>
    </location>
</feature>
<protein>
    <recommendedName>
        <fullName evidence="15">[histone H3]-lysine(4) N-methyltransferase</fullName>
        <ecNumber evidence="15">2.1.1.364</ecNumber>
    </recommendedName>
</protein>
<feature type="domain" description="PHD-type" evidence="27">
    <location>
        <begin position="1845"/>
        <end position="1953"/>
    </location>
</feature>
<feature type="compositionally biased region" description="Basic residues" evidence="21">
    <location>
        <begin position="2991"/>
        <end position="3010"/>
    </location>
</feature>
<feature type="non-terminal residue" evidence="28">
    <location>
        <position position="3687"/>
    </location>
</feature>
<dbReference type="SMART" id="SM00297">
    <property type="entry name" value="BROMO"/>
    <property type="match status" value="1"/>
</dbReference>
<feature type="compositionally biased region" description="Polar residues" evidence="21">
    <location>
        <begin position="3190"/>
        <end position="3210"/>
    </location>
</feature>
<dbReference type="FunFam" id="3.30.40.10:FF:000071">
    <property type="entry name" value="Histone-lysine N-methyltransferase"/>
    <property type="match status" value="1"/>
</dbReference>
<feature type="binding site" evidence="17">
    <location>
        <position position="3543"/>
    </location>
    <ligand>
        <name>S-adenosyl-L-methionine</name>
        <dbReference type="ChEBI" id="CHEBI:59789"/>
    </ligand>
</feature>
<evidence type="ECO:0000256" key="6">
    <source>
        <dbReference type="ARBA" id="ARBA00022737"/>
    </source>
</evidence>
<dbReference type="SMART" id="SM00317">
    <property type="entry name" value="SET"/>
    <property type="match status" value="1"/>
</dbReference>
<evidence type="ECO:0000256" key="12">
    <source>
        <dbReference type="ARBA" id="ARBA00023125"/>
    </source>
</evidence>
<comment type="caution">
    <text evidence="28">The sequence shown here is derived from an EMBL/GenBank/DDBJ whole genome shotgun (WGS) entry which is preliminary data.</text>
</comment>
<feature type="compositionally biased region" description="Basic and acidic residues" evidence="21">
    <location>
        <begin position="2545"/>
        <end position="2561"/>
    </location>
</feature>
<dbReference type="InterPro" id="IPR002857">
    <property type="entry name" value="Znf_CXXC"/>
</dbReference>
<accession>A0A8T2P7N9</accession>
<dbReference type="SUPFAM" id="SSF47370">
    <property type="entry name" value="Bromodomain"/>
    <property type="match status" value="1"/>
</dbReference>
<dbReference type="InterPro" id="IPR003888">
    <property type="entry name" value="FYrich_N"/>
</dbReference>
<evidence type="ECO:0000256" key="20">
    <source>
        <dbReference type="PROSITE-ProRule" id="PRU00509"/>
    </source>
</evidence>
<feature type="compositionally biased region" description="Low complexity" evidence="21">
    <location>
        <begin position="374"/>
        <end position="390"/>
    </location>
</feature>
<feature type="binding site" evidence="18">
    <location>
        <position position="3666"/>
    </location>
    <ligand>
        <name>Zn(2+)</name>
        <dbReference type="ChEBI" id="CHEBI:29105"/>
    </ligand>
</feature>
<dbReference type="InterPro" id="IPR034732">
    <property type="entry name" value="EPHD"/>
</dbReference>
<keyword evidence="13" id="KW-0804">Transcription</keyword>
<feature type="binding site" evidence="17">
    <location>
        <position position="3541"/>
    </location>
    <ligand>
        <name>S-adenosyl-L-methionine</name>
        <dbReference type="ChEBI" id="CHEBI:59789"/>
    </ligand>
</feature>
<dbReference type="PANTHER" id="PTHR45838">
    <property type="entry name" value="HISTONE-LYSINE-N-METHYLTRANSFERASE 2 KMT2 FAMILY MEMBER"/>
    <property type="match status" value="1"/>
</dbReference>
<dbReference type="Gene3D" id="2.170.270.10">
    <property type="entry name" value="SET domain"/>
    <property type="match status" value="1"/>
</dbReference>
<keyword evidence="29" id="KW-1185">Reference proteome</keyword>
<dbReference type="Gene3D" id="6.10.250.2390">
    <property type="match status" value="1"/>
</dbReference>
<evidence type="ECO:0000256" key="19">
    <source>
        <dbReference type="PROSITE-ProRule" id="PRU00035"/>
    </source>
</evidence>
<dbReference type="EMBL" id="JAFBMS010000011">
    <property type="protein sequence ID" value="KAG9348259.1"/>
    <property type="molecule type" value="Genomic_DNA"/>
</dbReference>
<dbReference type="GO" id="GO:0035097">
    <property type="term" value="C:histone methyltransferase complex"/>
    <property type="evidence" value="ECO:0007669"/>
    <property type="project" value="InterPro"/>
</dbReference>
<feature type="compositionally biased region" description="Basic and acidic residues" evidence="21">
    <location>
        <begin position="2260"/>
        <end position="2274"/>
    </location>
</feature>
<keyword evidence="14" id="KW-0539">Nucleus</keyword>
<feature type="region of interest" description="Disordered" evidence="21">
    <location>
        <begin position="498"/>
        <end position="541"/>
    </location>
</feature>
<dbReference type="FunFam" id="3.30.40.10:FF:000394">
    <property type="entry name" value="Histone-lysine N-methyltransferase"/>
    <property type="match status" value="1"/>
</dbReference>
<feature type="region of interest" description="Disordered" evidence="21">
    <location>
        <begin position="1789"/>
        <end position="1839"/>
    </location>
</feature>
<dbReference type="InterPro" id="IPR001965">
    <property type="entry name" value="Znf_PHD"/>
</dbReference>
<feature type="compositionally biased region" description="Pro residues" evidence="21">
    <location>
        <begin position="1813"/>
        <end position="1824"/>
    </location>
</feature>
<feature type="region of interest" description="Disordered" evidence="21">
    <location>
        <begin position="76"/>
        <end position="175"/>
    </location>
</feature>
<feature type="compositionally biased region" description="Polar residues" evidence="21">
    <location>
        <begin position="736"/>
        <end position="751"/>
    </location>
</feature>
<evidence type="ECO:0000256" key="8">
    <source>
        <dbReference type="ARBA" id="ARBA00022833"/>
    </source>
</evidence>
<feature type="compositionally biased region" description="Basic and acidic residues" evidence="21">
    <location>
        <begin position="3494"/>
        <end position="3504"/>
    </location>
</feature>
<dbReference type="PROSITE" id="PS50868">
    <property type="entry name" value="POST_SET"/>
    <property type="match status" value="1"/>
</dbReference>
<dbReference type="Gene3D" id="1.20.920.10">
    <property type="entry name" value="Bromodomain-like"/>
    <property type="match status" value="1"/>
</dbReference>
<dbReference type="CDD" id="cd19170">
    <property type="entry name" value="SET_KMT2A_2B"/>
    <property type="match status" value="1"/>
</dbReference>
<dbReference type="PROSITE" id="PS50014">
    <property type="entry name" value="BROMODOMAIN_2"/>
    <property type="match status" value="1"/>
</dbReference>
<feature type="compositionally biased region" description="Basic and acidic residues" evidence="21">
    <location>
        <begin position="93"/>
        <end position="108"/>
    </location>
</feature>
<dbReference type="GO" id="GO:0140945">
    <property type="term" value="F:histone H3K4 monomethyltransferase activity"/>
    <property type="evidence" value="ECO:0007669"/>
    <property type="project" value="UniProtKB-EC"/>
</dbReference>
<feature type="region of interest" description="Disordered" evidence="21">
    <location>
        <begin position="2127"/>
        <end position="2146"/>
    </location>
</feature>
<evidence type="ECO:0000256" key="1">
    <source>
        <dbReference type="ARBA" id="ARBA00004123"/>
    </source>
</evidence>
<keyword evidence="6" id="KW-0677">Repeat</keyword>
<evidence type="ECO:0000259" key="26">
    <source>
        <dbReference type="PROSITE" id="PS51058"/>
    </source>
</evidence>
<feature type="region of interest" description="Disordered" evidence="21">
    <location>
        <begin position="2462"/>
        <end position="2518"/>
    </location>
</feature>
<dbReference type="GO" id="GO:0032259">
    <property type="term" value="P:methylation"/>
    <property type="evidence" value="ECO:0007669"/>
    <property type="project" value="UniProtKB-KW"/>
</dbReference>
<evidence type="ECO:0000256" key="10">
    <source>
        <dbReference type="ARBA" id="ARBA00023015"/>
    </source>
</evidence>
<dbReference type="GO" id="GO:0003677">
    <property type="term" value="F:DNA binding"/>
    <property type="evidence" value="ECO:0007669"/>
    <property type="project" value="UniProtKB-KW"/>
</dbReference>
<feature type="binding site" evidence="17">
    <location>
        <position position="3660"/>
    </location>
    <ligand>
        <name>S-adenosyl-L-methionine</name>
        <dbReference type="ChEBI" id="CHEBI:59789"/>
    </ligand>
</feature>
<feature type="compositionally biased region" description="Basic and acidic residues" evidence="21">
    <location>
        <begin position="125"/>
        <end position="137"/>
    </location>
</feature>
<evidence type="ECO:0000259" key="22">
    <source>
        <dbReference type="PROSITE" id="PS50014"/>
    </source>
</evidence>
<dbReference type="InterPro" id="IPR011011">
    <property type="entry name" value="Znf_FYVE_PHD"/>
</dbReference>
<dbReference type="CDD" id="cd15592">
    <property type="entry name" value="PHD3_KMT2A"/>
    <property type="match status" value="1"/>
</dbReference>
<feature type="compositionally biased region" description="Low complexity" evidence="21">
    <location>
        <begin position="253"/>
        <end position="267"/>
    </location>
</feature>
<evidence type="ECO:0000256" key="18">
    <source>
        <dbReference type="PIRSR" id="PIRSR010354-51"/>
    </source>
</evidence>
<feature type="region of interest" description="Disordered" evidence="21">
    <location>
        <begin position="2377"/>
        <end position="2440"/>
    </location>
</feature>
<dbReference type="SUPFAM" id="SSF82199">
    <property type="entry name" value="SET domain"/>
    <property type="match status" value="1"/>
</dbReference>
<feature type="compositionally biased region" description="Low complexity" evidence="21">
    <location>
        <begin position="2688"/>
        <end position="2712"/>
    </location>
</feature>
<feature type="binding site" evidence="17">
    <location>
        <position position="3585"/>
    </location>
    <ligand>
        <name>S-adenosyl-L-methionine</name>
        <dbReference type="ChEBI" id="CHEBI:59789"/>
    </ligand>
</feature>
<feature type="compositionally biased region" description="Basic and acidic residues" evidence="21">
    <location>
        <begin position="2228"/>
        <end position="2247"/>
    </location>
</feature>
<dbReference type="Gene3D" id="3.30.160.360">
    <property type="match status" value="2"/>
</dbReference>
<feature type="binding site" evidence="18">
    <location>
        <position position="3659"/>
    </location>
    <ligand>
        <name>Zn(2+)</name>
        <dbReference type="ChEBI" id="CHEBI:29105"/>
    </ligand>
</feature>
<feature type="compositionally biased region" description="Polar residues" evidence="21">
    <location>
        <begin position="2670"/>
        <end position="2685"/>
    </location>
</feature>
<keyword evidence="3" id="KW-0808">Transferase</keyword>
<proteinExistence type="predicted"/>
<feature type="region of interest" description="Disordered" evidence="21">
    <location>
        <begin position="2206"/>
        <end position="2288"/>
    </location>
</feature>
<dbReference type="Pfam" id="PF00856">
    <property type="entry name" value="SET"/>
    <property type="match status" value="1"/>
</dbReference>
<dbReference type="OrthoDB" id="308383at2759"/>
<comment type="subcellular location">
    <subcellularLocation>
        <location evidence="1">Nucleus</location>
    </subcellularLocation>
</comment>
<feature type="binding site" evidence="18">
    <location>
        <position position="3611"/>
    </location>
    <ligand>
        <name>Zn(2+)</name>
        <dbReference type="ChEBI" id="CHEBI:29105"/>
    </ligand>
</feature>
<dbReference type="PIRSF" id="PIRSF010354">
    <property type="entry name" value="Methyltransferase_trithorax"/>
    <property type="match status" value="1"/>
</dbReference>
<keyword evidence="11 19" id="KW-0103">Bromodomain</keyword>
<feature type="binding site" evidence="18">
    <location>
        <position position="3661"/>
    </location>
    <ligand>
        <name>Zn(2+)</name>
        <dbReference type="ChEBI" id="CHEBI:29105"/>
    </ligand>
</feature>
<dbReference type="InterPro" id="IPR047219">
    <property type="entry name" value="KMT2A_2B_SET"/>
</dbReference>
<keyword evidence="10" id="KW-0805">Transcription regulation</keyword>
<dbReference type="FunFam" id="2.170.270.10:FF:000004">
    <property type="entry name" value="Histone-lysine N-methyltransferase"/>
    <property type="match status" value="1"/>
</dbReference>
<feature type="binding site" evidence="17">
    <location>
        <begin position="3608"/>
        <end position="3609"/>
    </location>
    <ligand>
        <name>S-adenosyl-L-methionine</name>
        <dbReference type="ChEBI" id="CHEBI:59789"/>
    </ligand>
</feature>
<evidence type="ECO:0000256" key="14">
    <source>
        <dbReference type="ARBA" id="ARBA00023242"/>
    </source>
</evidence>
<dbReference type="SMART" id="SM00541">
    <property type="entry name" value="FYRN"/>
    <property type="match status" value="1"/>
</dbReference>
<keyword evidence="9" id="KW-0156">Chromatin regulator</keyword>
<feature type="compositionally biased region" description="Basic and acidic residues" evidence="21">
    <location>
        <begin position="3330"/>
        <end position="3342"/>
    </location>
</feature>
<evidence type="ECO:0000256" key="17">
    <source>
        <dbReference type="PIRSR" id="PIRSR010354-50"/>
    </source>
</evidence>
<keyword evidence="2" id="KW-0489">Methyltransferase</keyword>
<dbReference type="GO" id="GO:0045893">
    <property type="term" value="P:positive regulation of DNA-templated transcription"/>
    <property type="evidence" value="ECO:0007669"/>
    <property type="project" value="TreeGrafter"/>
</dbReference>
<feature type="region of interest" description="Disordered" evidence="21">
    <location>
        <begin position="362"/>
        <end position="390"/>
    </location>
</feature>
<feature type="domain" description="Bromo" evidence="22">
    <location>
        <begin position="1680"/>
        <end position="1725"/>
    </location>
</feature>
<feature type="compositionally biased region" description="Basic and acidic residues" evidence="21">
    <location>
        <begin position="152"/>
        <end position="166"/>
    </location>
</feature>
<feature type="compositionally biased region" description="Gly residues" evidence="21">
    <location>
        <begin position="2756"/>
        <end position="2766"/>
    </location>
</feature>
<keyword evidence="8 18" id="KW-0862">Zinc</keyword>
<feature type="compositionally biased region" description="Basic residues" evidence="21">
    <location>
        <begin position="1156"/>
        <end position="1168"/>
    </location>
</feature>
<feature type="region of interest" description="Disordered" evidence="21">
    <location>
        <begin position="1057"/>
        <end position="1098"/>
    </location>
</feature>
<evidence type="ECO:0000259" key="23">
    <source>
        <dbReference type="PROSITE" id="PS50016"/>
    </source>
</evidence>
<gene>
    <name evidence="28" type="ORF">JZ751_001994</name>
</gene>
<feature type="compositionally biased region" description="Basic and acidic residues" evidence="21">
    <location>
        <begin position="2127"/>
        <end position="2140"/>
    </location>
</feature>
<comment type="catalytic activity">
    <reaction evidence="16">
        <text>L-lysyl(4)-[histone H3] + S-adenosyl-L-methionine = N(6)-methyl-L-lysyl(4)-[histone H3] + S-adenosyl-L-homocysteine + H(+)</text>
        <dbReference type="Rhea" id="RHEA:60264"/>
        <dbReference type="Rhea" id="RHEA-COMP:15543"/>
        <dbReference type="Rhea" id="RHEA-COMP:15547"/>
        <dbReference type="ChEBI" id="CHEBI:15378"/>
        <dbReference type="ChEBI" id="CHEBI:29969"/>
        <dbReference type="ChEBI" id="CHEBI:57856"/>
        <dbReference type="ChEBI" id="CHEBI:59789"/>
        <dbReference type="ChEBI" id="CHEBI:61929"/>
        <dbReference type="EC" id="2.1.1.364"/>
    </reaction>
    <physiologicalReaction direction="left-to-right" evidence="16">
        <dbReference type="Rhea" id="RHEA:60265"/>
    </physiologicalReaction>
</comment>
<dbReference type="InterPro" id="IPR013083">
    <property type="entry name" value="Znf_RING/FYVE/PHD"/>
</dbReference>
<evidence type="ECO:0000256" key="11">
    <source>
        <dbReference type="ARBA" id="ARBA00023117"/>
    </source>
</evidence>
<feature type="region of interest" description="Disordered" evidence="21">
    <location>
        <begin position="409"/>
        <end position="472"/>
    </location>
</feature>
<feature type="compositionally biased region" description="Basic and acidic residues" evidence="21">
    <location>
        <begin position="2388"/>
        <end position="2402"/>
    </location>
</feature>
<feature type="domain" description="Post-SET" evidence="25">
    <location>
        <begin position="3655"/>
        <end position="3671"/>
    </location>
</feature>
<feature type="region of interest" description="Disordered" evidence="21">
    <location>
        <begin position="2669"/>
        <end position="2772"/>
    </location>
</feature>
<name>A0A8T2P7N9_9TELE</name>
<evidence type="ECO:0000256" key="4">
    <source>
        <dbReference type="ARBA" id="ARBA00022691"/>
    </source>
</evidence>
<feature type="region of interest" description="Disordered" evidence="21">
    <location>
        <begin position="817"/>
        <end position="954"/>
    </location>
</feature>
<feature type="compositionally biased region" description="Basic and acidic residues" evidence="21">
    <location>
        <begin position="839"/>
        <end position="865"/>
    </location>
</feature>
<dbReference type="InterPro" id="IPR001487">
    <property type="entry name" value="Bromodomain"/>
</dbReference>
<evidence type="ECO:0000313" key="29">
    <source>
        <dbReference type="Proteomes" id="UP000824540"/>
    </source>
</evidence>
<feature type="compositionally biased region" description="Acidic residues" evidence="21">
    <location>
        <begin position="2576"/>
        <end position="2587"/>
    </location>
</feature>
<feature type="region of interest" description="Disordered" evidence="21">
    <location>
        <begin position="1151"/>
        <end position="1321"/>
    </location>
</feature>
<evidence type="ECO:0000256" key="16">
    <source>
        <dbReference type="ARBA" id="ARBA00049353"/>
    </source>
</evidence>
<feature type="region of interest" description="Disordered" evidence="21">
    <location>
        <begin position="3188"/>
        <end position="3228"/>
    </location>
</feature>
<feature type="region of interest" description="Disordered" evidence="21">
    <location>
        <begin position="3268"/>
        <end position="3365"/>
    </location>
</feature>
<evidence type="ECO:0000256" key="15">
    <source>
        <dbReference type="ARBA" id="ARBA00023620"/>
    </source>
</evidence>
<dbReference type="Proteomes" id="UP000824540">
    <property type="component" value="Unassembled WGS sequence"/>
</dbReference>
<feature type="compositionally biased region" description="Pro residues" evidence="21">
    <location>
        <begin position="1251"/>
        <end position="1261"/>
    </location>
</feature>
<dbReference type="Pfam" id="PF05965">
    <property type="entry name" value="FYRC"/>
    <property type="match status" value="1"/>
</dbReference>
<keyword evidence="12" id="KW-0238">DNA-binding</keyword>
<keyword evidence="4 17" id="KW-0949">S-adenosyl-L-methionine</keyword>
<dbReference type="CDD" id="cd05493">
    <property type="entry name" value="Bromo_ALL-1"/>
    <property type="match status" value="1"/>
</dbReference>
<feature type="domain" description="PHD-type" evidence="23">
    <location>
        <begin position="1405"/>
        <end position="1456"/>
    </location>
</feature>
<dbReference type="Pfam" id="PF00628">
    <property type="entry name" value="PHD"/>
    <property type="match status" value="2"/>
</dbReference>
<dbReference type="SUPFAM" id="SSF57903">
    <property type="entry name" value="FYVE/PHD zinc finger"/>
    <property type="match status" value="3"/>
</dbReference>
<reference evidence="28" key="1">
    <citation type="thesis" date="2021" institute="BYU ScholarsArchive" country="Provo, UT, USA">
        <title>Applications of and Algorithms for Genome Assembly and Genomic Analyses with an Emphasis on Marine Teleosts.</title>
        <authorList>
            <person name="Pickett B.D."/>
        </authorList>
    </citation>
    <scope>NUCLEOTIDE SEQUENCE</scope>
    <source>
        <strain evidence="28">HI-2016</strain>
    </source>
</reference>
<feature type="region of interest" description="Disordered" evidence="21">
    <location>
        <begin position="3489"/>
        <end position="3510"/>
    </location>
</feature>
<feature type="region of interest" description="Disordered" evidence="21">
    <location>
        <begin position="2153"/>
        <end position="2191"/>
    </location>
</feature>
<evidence type="ECO:0000259" key="25">
    <source>
        <dbReference type="PROSITE" id="PS50868"/>
    </source>
</evidence>
<dbReference type="GO" id="GO:0008270">
    <property type="term" value="F:zinc ion binding"/>
    <property type="evidence" value="ECO:0007669"/>
    <property type="project" value="UniProtKB-KW"/>
</dbReference>
<dbReference type="InterPro" id="IPR003616">
    <property type="entry name" value="Post-SET_dom"/>
</dbReference>
<dbReference type="Pfam" id="PF05964">
    <property type="entry name" value="FYRN"/>
    <property type="match status" value="1"/>
</dbReference>
<dbReference type="PROSITE" id="PS51805">
    <property type="entry name" value="EPHD"/>
    <property type="match status" value="1"/>
</dbReference>
<dbReference type="PROSITE" id="PS50016">
    <property type="entry name" value="ZF_PHD_2"/>
    <property type="match status" value="3"/>
</dbReference>
<evidence type="ECO:0000256" key="9">
    <source>
        <dbReference type="ARBA" id="ARBA00022853"/>
    </source>
</evidence>
<feature type="region of interest" description="Disordered" evidence="21">
    <location>
        <begin position="1653"/>
        <end position="1682"/>
    </location>
</feature>
<evidence type="ECO:0000256" key="13">
    <source>
        <dbReference type="ARBA" id="ARBA00023163"/>
    </source>
</evidence>
<feature type="compositionally biased region" description="Acidic residues" evidence="21">
    <location>
        <begin position="936"/>
        <end position="947"/>
    </location>
</feature>
<dbReference type="InterPro" id="IPR044133">
    <property type="entry name" value="KMT2A_PHD3"/>
</dbReference>
<feature type="region of interest" description="Disordered" evidence="21">
    <location>
        <begin position="195"/>
        <end position="225"/>
    </location>
</feature>
<feature type="compositionally biased region" description="Polar residues" evidence="21">
    <location>
        <begin position="1348"/>
        <end position="1361"/>
    </location>
</feature>
<evidence type="ECO:0000256" key="21">
    <source>
        <dbReference type="SAM" id="MobiDB-lite"/>
    </source>
</evidence>
<evidence type="ECO:0000256" key="3">
    <source>
        <dbReference type="ARBA" id="ARBA00022679"/>
    </source>
</evidence>
<feature type="region of interest" description="Disordered" evidence="21">
    <location>
        <begin position="1348"/>
        <end position="1367"/>
    </location>
</feature>
<keyword evidence="5 18" id="KW-0479">Metal-binding</keyword>
<feature type="region of interest" description="Disordered" evidence="21">
    <location>
        <begin position="2532"/>
        <end position="2612"/>
    </location>
</feature>
<dbReference type="InterPro" id="IPR001214">
    <property type="entry name" value="SET_dom"/>
</dbReference>
<dbReference type="Pfam" id="PF02008">
    <property type="entry name" value="zf-CXXC"/>
    <property type="match status" value="1"/>
</dbReference>
<dbReference type="PROSITE" id="PS51543">
    <property type="entry name" value="FYRC"/>
    <property type="match status" value="1"/>
</dbReference>
<feature type="region of interest" description="Disordered" evidence="21">
    <location>
        <begin position="722"/>
        <end position="767"/>
    </location>
</feature>
<evidence type="ECO:0000259" key="27">
    <source>
        <dbReference type="PROSITE" id="PS51805"/>
    </source>
</evidence>
<dbReference type="PROSITE" id="PS51058">
    <property type="entry name" value="ZF_CXXC"/>
    <property type="match status" value="1"/>
</dbReference>
<dbReference type="PROSITE" id="PS50280">
    <property type="entry name" value="SET"/>
    <property type="match status" value="1"/>
</dbReference>
<feature type="compositionally biased region" description="Basic and acidic residues" evidence="21">
    <location>
        <begin position="1193"/>
        <end position="1213"/>
    </location>
</feature>
<feature type="domain" description="PHD-type" evidence="23">
    <location>
        <begin position="1453"/>
        <end position="1510"/>
    </location>
</feature>
<dbReference type="Gene3D" id="3.30.40.10">
    <property type="entry name" value="Zinc/RING finger domain, C3HC4 (zinc finger)"/>
    <property type="match status" value="3"/>
</dbReference>
<feature type="domain" description="CXXC-type" evidence="26">
    <location>
        <begin position="1093"/>
        <end position="1141"/>
    </location>
</feature>
<dbReference type="EC" id="2.1.1.364" evidence="15"/>
<feature type="compositionally biased region" description="Low complexity" evidence="21">
    <location>
        <begin position="1214"/>
        <end position="1229"/>
    </location>
</feature>
<dbReference type="Pfam" id="PF13771">
    <property type="entry name" value="zf-HC5HC2H"/>
    <property type="match status" value="1"/>
</dbReference>
<feature type="region of interest" description="Disordered" evidence="21">
    <location>
        <begin position="249"/>
        <end position="272"/>
    </location>
</feature>
<evidence type="ECO:0000259" key="24">
    <source>
        <dbReference type="PROSITE" id="PS50280"/>
    </source>
</evidence>
<organism evidence="28 29">
    <name type="scientific">Albula glossodonta</name>
    <name type="common">roundjaw bonefish</name>
    <dbReference type="NCBI Taxonomy" id="121402"/>
    <lineage>
        <taxon>Eukaryota</taxon>
        <taxon>Metazoa</taxon>
        <taxon>Chordata</taxon>
        <taxon>Craniata</taxon>
        <taxon>Vertebrata</taxon>
        <taxon>Euteleostomi</taxon>
        <taxon>Actinopterygii</taxon>
        <taxon>Neopterygii</taxon>
        <taxon>Teleostei</taxon>
        <taxon>Albuliformes</taxon>
        <taxon>Albulidae</taxon>
        <taxon>Albula</taxon>
    </lineage>
</organism>
<dbReference type="InterPro" id="IPR016569">
    <property type="entry name" value="MeTrfase_trithorax"/>
</dbReference>
<dbReference type="FunFam" id="3.30.40.10:FF:000002">
    <property type="entry name" value="Histone-lysine N-methyltransferase"/>
    <property type="match status" value="1"/>
</dbReference>
<feature type="region of interest" description="Disordered" evidence="21">
    <location>
        <begin position="2065"/>
        <end position="2084"/>
    </location>
</feature>
<feature type="compositionally biased region" description="Polar residues" evidence="21">
    <location>
        <begin position="1238"/>
        <end position="1250"/>
    </location>
</feature>
<feature type="compositionally biased region" description="Low complexity" evidence="21">
    <location>
        <begin position="498"/>
        <end position="510"/>
    </location>
</feature>
<keyword evidence="7 20" id="KW-0863">Zinc-finger</keyword>
<dbReference type="SMART" id="SM00542">
    <property type="entry name" value="FYRC"/>
    <property type="match status" value="1"/>
</dbReference>
<evidence type="ECO:0000313" key="28">
    <source>
        <dbReference type="EMBL" id="KAG9348259.1"/>
    </source>
</evidence>
<feature type="domain" description="PHD-type" evidence="23">
    <location>
        <begin position="1543"/>
        <end position="1604"/>
    </location>
</feature>
<feature type="compositionally biased region" description="Low complexity" evidence="21">
    <location>
        <begin position="425"/>
        <end position="446"/>
    </location>
</feature>
<feature type="domain" description="SET" evidence="24">
    <location>
        <begin position="3531"/>
        <end position="3647"/>
    </location>
</feature>
<dbReference type="SMART" id="SM00249">
    <property type="entry name" value="PHD"/>
    <property type="match status" value="4"/>
</dbReference>
<dbReference type="InterPro" id="IPR036427">
    <property type="entry name" value="Bromodomain-like_sf"/>
</dbReference>
<dbReference type="PROSITE" id="PS51542">
    <property type="entry name" value="FYRN"/>
    <property type="match status" value="1"/>
</dbReference>
<dbReference type="InterPro" id="IPR019787">
    <property type="entry name" value="Znf_PHD-finger"/>
</dbReference>
<dbReference type="InterPro" id="IPR046341">
    <property type="entry name" value="SET_dom_sf"/>
</dbReference>
<sequence>MAHSCRWRFPARPGGNSILGSGRRAGRVRVTAAFRTGTETHPSTNAIGLGFDAALQVSATIGNNLQKFRDIFGEASGSSSEEAAPPNASNEKLQGRDRPPERPTEVKRPLGSTEKRRGRPPKSAQRNDADSKEHRDGGQQASVGVALGQDMPQRERGPPKQTEGRTPRRCRFPKTKVKLKSSLRVVGKNGVAIPMAPRRRRGRPPSAERLRAGAPNAFGPQGSHFGEATKQRAFRDLDPRTRQHFKLRATQTADANAGSPNSSSSPATLGRVLGVRQSPRRIKSVRIVPSSRRSETAVAKQLLQRAKRGRPIGAGREGAMRKRRWTQLKNIRQFRMPVVSAVSMRIIKTPKRFIEDVASFGASPPHHKMARLDPASSIPTPTSPAPSSVSSASASLAISASAGTITSMALLAPPPTGPTLNSEASQHSSRSSSPSLDDSSSESQTQSPPPHTQPPSPGSGQGQMMSFGRGRRGRCGLMSRERRKCLISPATGLLCSSSSQQASSTASSSSPPLPPLLAPPHHLQTSTSATPGVGERLPHRPPAWVMPHPMAPFLPPPTVLSPLQERHRSILRQPTFRWTSAPSPRQCFSSAKYAKEGLIRKPVFDNFHPPPLTAQDVGLLPPCAGPGAGVGFGEPIRATAAGSLFSPLPPHAHVHTSSRFGLPLHKLRSPFHKNRPLLRAPRFNPSEAHSRIFESITLPGPSPAPLSRIGPTSLSALRASSLIGQGLRRKRRGQPRSPSHSMTTRSSQSGAQAGKHPSHTGNCAPSLLTTGALTPASFSTFTSCPTSLPAEPVTQRPSSSSSASSIPLVFASSSQAVGRGLGKGGRERESLSPASQEVPAKEKDKEEQSQEEKGREREKECETKGLDASAKGILGMVECPPNASQEAPPCASPKSSPIDSTDAPSTTVLDHTSQPNLCPMFRLSKNGRPADRGMEVEEEEEEEEEEKNEGRADSLVQQLTIPAQAPALPEVGRQQVEVLVKKAKPLLCKVEKSRPLKTTESVKVQECSDTPGRGPRIKHVCRRAAVALGRNRAVFPDDLPTLSALPWEERENILSSMGNDDKSSVAGSEEAEVPVPPMKPVMRPRVVPDSPARSGRRSRRCGQCAGCQVPDDCGVCANCLDKPKFGGRNIKKQCCKERKCQDLQWMPAKMFPPKAGKLKKDKKKKKMMEKKDGHHPGKTHLVEGTPKPATPTLKEEPARSETPPLKHSEEKQRPQPSSLLTPLPLSLSPVPEPKQLPGATQQHSPAQSQVPPLPTPTPPPKDSVTKPSASEPKKMPQRQSLVPPPTETASEAKLLKKLTPGLPPPAKNKAKEKVGTPAPSLVSVSDPYERNIEWCEFMEKQVPLTPKSSALNSLSTPSTGGAATPRAPCDGVQRMWGDFREDCDVEQVWERGGLSILTSVSVARRTLCLLCASSGNVEFVFCQVCCEPFHLFCLGEAERPLQKQHENWCCRRCRFCQACGQQDRKSKHQQQLLECQKCGNSYHPECLGPKHPHRPSKKNRVWICTKCVCCKSCGSTSPGKAADAQWSHDFSLCHDCAKLFAKGNFCPLCDKCYDDDDYESKMMQCGRCARWVHARCENLTDEMYEILSNLPESVAYTCTSCTQRPPAEWRTALEKELQGSVRRVLTALLNSRTSTHLMHYTPAVMKLPELNLQSEESPSPRHTLKGTDPPVLREVSPSNESPLDLESVKKKMDNGLYHSVLEFSDDIVKIIQRAISCDGGQPENKKANSMVKAFFSRQMERVFPWFQVKESRFWEPHKVSSSTELLSDVVFPPSLDHNYAQCQEREGIAPAEQASPFTKKIIPAPRPKSLGEPDPPSTPPPAPLPQDLSQEDSPEVVPPPGLSDNRQCVLCLKFGDDNSNDSGRLLYLGQNEWAHVNCALWSVEVFEDEDGALKNIHMAVMRGKQLRCELCSRLGATVSCCVSGCNSKFHFMCARRQNCIFLEDKRVYCSQHRDPIKGEVVSETGFGVTRRILVDFEGIRLRRKFLSGLDPERVQVMIGSMTVDCLGTLTDLSDYEHHLFPIGYQCSRVYWSTVDARKRCVYTCRILACGPLRLNTDIIRNAGPHTSLSDLSRKRRSNMGENSMGETQNSLLAFASHPHILLSHCLVMPLNTQEIIVKDYSRRNLAKDANKSKPGKERNSDSAQACEDVMKQGNHQPLCHRTGVKTTHGDVPGASSASTRERLWSSGTTARDAGWQGSEDFSLAVTQRTTDAREKHSKASAKSSTEVGVRDRTRGSVEAMVREREKGSTAGLRSKASETVGKEKHPNHSGDRSVKSLKMSSSSNQRNCSTVEELPLRCEMERGLRTSEVHTHKVGRELSQKEKKQLNKVNLPLLRMDSKETKVISTSQAAVSSTNSSLSAAAQGSHERSSSSLLFFTTSSSSDSSESESEHNLSAHHSKGDEDGPEEGEEVGSAADENSKDDSDGSSSAKRRYPQRSARARSNTFFGLTPFYGVCSYGAEDSPFHSHGEACGQKRAGGRSSKSSAEGQVDGADDITSSSDDSEEDEDGVSPCPSKDSYYYNFTRTVINPGIEQSMSWQPEPQPFLKKEGRDENITSEEARDTTMSLRQPRISQLDGVEDGSESDASDPLDAQLSLSTDLLKSDSDNTNSDDCGNILPSDIMEFVLNTPSMQALGQQPESSSSQLLSLDEGFGLDGNRGKDMGLFEDFPQQLPNTEQAERVVSTSVPGEEPFLPLELPSDLSVLTTRSSSVTSQNHRPDQTEPTGGPIIPLPTNDSVVGEGDNKQREGSIASTENQQGGGGGGGGGEDSQVVEGHMTPGLMEADCITSPTPSQAVEPANQEVTRTSGTTGLQILQEQKYVPAAAGTPSPTNVGNTVIPATHLKPGHENLIVVNQHMQPLYVLQTLPSGVTQKIQITPSVSTTAVMDTSPSLFSPMAGGLALTTGLHPVPAPESTFPTGSKDIMSISHHQIHTITGTAQAGCQPVIPSTSSGLLIGVHPSDPHILVSEAVQHPDLAPKAAIVSCSSSMSSSAHGRKRPISRLQPRKSKKLARTRSQPANMTVINLSPTQITAGIPAQSGLVELGTLTTAAATPHRKVPNIIKRPKPGVMYLEPTTLLPHGASVSAAQPTILGYDPSTQLLPCTLPGLNPNQPVLNVLSVPAGGTGSILSTPALTGPISSLLLKASQQSLSLPDHQMVLQPGTPVIPQLSSATQSPITSSICVLPPQQLPPHQTLSVSTAPQGAQQLQHTSATGAPAHKLQPSDHRINTHGPVLISPGTISSQNSHTIPTSWTIDQQQASKGTAIAVAAPLSGKGKLKTKRAHHSPDKSGVKKHKSRHSACPQEPPEEPNPGSHTSTPGLRVPDSSDPMDTQNTKEREVKSRAEIPQKNPRSTAAPGPQKEERSRSPCSTQRLLFEICSDDGFHVRCETIEEAWKSVTDKVQEARSHAKLKELSFQGVNALQMLGVIHHTVVFLLEQLHGAQHCRKHHFRFHKPEAAEDPHANPHGSARAEPHHRRSLVDMFSFLASKHRKPPRYQPHVEEEGKEVQLKSARRGSSVDLPMPMRLRRLKKVSKKAVGVYRSAIHGRGLFCRKNIDAGEMVIEYSGTVIRSVLTEKRQKYYESKGIGSYMFRIDDYEVVDATMHGNAARFINHSCEPNCSSHVVNIQGHKHIIIFSLRKIYRGEEITYDYKFPVEGPGHKLPCNCGAKTCRNRLLSHDSGPVVPSWEMLLR</sequence>
<evidence type="ECO:0000256" key="2">
    <source>
        <dbReference type="ARBA" id="ARBA00022603"/>
    </source>
</evidence>
<feature type="compositionally biased region" description="Pro residues" evidence="21">
    <location>
        <begin position="447"/>
        <end position="457"/>
    </location>
</feature>
<feature type="compositionally biased region" description="Polar residues" evidence="21">
    <location>
        <begin position="893"/>
        <end position="916"/>
    </location>
</feature>
<feature type="region of interest" description="Disordered" evidence="21">
    <location>
        <begin position="2984"/>
        <end position="3013"/>
    </location>
</feature>